<comment type="caution">
    <text evidence="2">The sequence shown here is derived from an EMBL/GenBank/DDBJ whole genome shotgun (WGS) entry which is preliminary data.</text>
</comment>
<dbReference type="EMBL" id="JXXN02009842">
    <property type="protein sequence ID" value="THD18589.1"/>
    <property type="molecule type" value="Genomic_DNA"/>
</dbReference>
<keyword evidence="1" id="KW-0732">Signal</keyword>
<evidence type="ECO:0000313" key="2">
    <source>
        <dbReference type="EMBL" id="THD18589.1"/>
    </source>
</evidence>
<reference evidence="2" key="1">
    <citation type="submission" date="2019-03" db="EMBL/GenBank/DDBJ databases">
        <title>Improved annotation for the trematode Fasciola hepatica.</title>
        <authorList>
            <person name="Choi Y.-J."/>
            <person name="Martin J."/>
            <person name="Mitreva M."/>
        </authorList>
    </citation>
    <scope>NUCLEOTIDE SEQUENCE [LARGE SCALE GENOMIC DNA]</scope>
</reference>
<feature type="signal peptide" evidence="1">
    <location>
        <begin position="1"/>
        <end position="21"/>
    </location>
</feature>
<evidence type="ECO:0000256" key="1">
    <source>
        <dbReference type="SAM" id="SignalP"/>
    </source>
</evidence>
<proteinExistence type="predicted"/>
<organism evidence="2 3">
    <name type="scientific">Fasciola hepatica</name>
    <name type="common">Liver fluke</name>
    <dbReference type="NCBI Taxonomy" id="6192"/>
    <lineage>
        <taxon>Eukaryota</taxon>
        <taxon>Metazoa</taxon>
        <taxon>Spiralia</taxon>
        <taxon>Lophotrochozoa</taxon>
        <taxon>Platyhelminthes</taxon>
        <taxon>Trematoda</taxon>
        <taxon>Digenea</taxon>
        <taxon>Plagiorchiida</taxon>
        <taxon>Echinostomata</taxon>
        <taxon>Echinostomatoidea</taxon>
        <taxon>Fasciolidae</taxon>
        <taxon>Fasciola</taxon>
    </lineage>
</organism>
<dbReference type="AlphaFoldDB" id="A0A4E0QV97"/>
<protein>
    <submittedName>
        <fullName evidence="2">Uncharacterized protein</fullName>
    </submittedName>
</protein>
<name>A0A4E0QV97_FASHE</name>
<sequence length="168" mass="19324">MMRLNLVTAFALISLKVLAMGECLLECRNGNQPEWRRMDVDPDIPSESHSCQTVDIEACKMEAQRWNATANIIVFYAKSRKCNFWAISQIPIESLESDEGEVYVKVCCVRPSKSPLYLPVILIQYNCFKSLLKCSFSHQFWITEKNRHGLSSVIGKHPNDEHHCRFAE</sequence>
<keyword evidence="3" id="KW-1185">Reference proteome</keyword>
<gene>
    <name evidence="2" type="ORF">D915_010856</name>
</gene>
<feature type="chain" id="PRO_5020026770" evidence="1">
    <location>
        <begin position="22"/>
        <end position="168"/>
    </location>
</feature>
<accession>A0A4E0QV97</accession>
<dbReference type="Proteomes" id="UP000230066">
    <property type="component" value="Unassembled WGS sequence"/>
</dbReference>
<evidence type="ECO:0000313" key="3">
    <source>
        <dbReference type="Proteomes" id="UP000230066"/>
    </source>
</evidence>